<keyword evidence="2" id="KW-0808">Transferase</keyword>
<dbReference type="Pfam" id="PF03109">
    <property type="entry name" value="ABC1"/>
    <property type="match status" value="1"/>
</dbReference>
<evidence type="ECO:0000256" key="3">
    <source>
        <dbReference type="ARBA" id="ARBA00022741"/>
    </source>
</evidence>
<reference evidence="6" key="2">
    <citation type="journal article" date="2021" name="PeerJ">
        <title>Extensive microbial diversity within the chicken gut microbiome revealed by metagenomics and culture.</title>
        <authorList>
            <person name="Gilroy R."/>
            <person name="Ravi A."/>
            <person name="Getino M."/>
            <person name="Pursley I."/>
            <person name="Horton D.L."/>
            <person name="Alikhan N.F."/>
            <person name="Baker D."/>
            <person name="Gharbi K."/>
            <person name="Hall N."/>
            <person name="Watson M."/>
            <person name="Adriaenssens E.M."/>
            <person name="Foster-Nyarko E."/>
            <person name="Jarju S."/>
            <person name="Secka A."/>
            <person name="Antonio M."/>
            <person name="Oren A."/>
            <person name="Chaudhuri R.R."/>
            <person name="La Ragione R."/>
            <person name="Hildebrand F."/>
            <person name="Pallen M.J."/>
        </authorList>
    </citation>
    <scope>NUCLEOTIDE SEQUENCE</scope>
    <source>
        <strain evidence="6">ChiGjej1B1-24693</strain>
    </source>
</reference>
<dbReference type="InterPro" id="IPR051409">
    <property type="entry name" value="Atypical_kinase_ADCK"/>
</dbReference>
<dbReference type="PANTHER" id="PTHR43851">
    <property type="match status" value="1"/>
</dbReference>
<dbReference type="Proteomes" id="UP000886842">
    <property type="component" value="Unassembled WGS sequence"/>
</dbReference>
<organism evidence="6 7">
    <name type="scientific">Candidatus Avipropionibacterium avicola</name>
    <dbReference type="NCBI Taxonomy" id="2840701"/>
    <lineage>
        <taxon>Bacteria</taxon>
        <taxon>Bacillati</taxon>
        <taxon>Actinomycetota</taxon>
        <taxon>Actinomycetes</taxon>
        <taxon>Propionibacteriales</taxon>
        <taxon>Propionibacteriaceae</taxon>
        <taxon>Propionibacteriaceae incertae sedis</taxon>
        <taxon>Candidatus Avipropionibacterium</taxon>
    </lineage>
</organism>
<dbReference type="CDD" id="cd13970">
    <property type="entry name" value="ABC1_ADCK3"/>
    <property type="match status" value="1"/>
</dbReference>
<dbReference type="InterPro" id="IPR011009">
    <property type="entry name" value="Kinase-like_dom_sf"/>
</dbReference>
<evidence type="ECO:0000313" key="7">
    <source>
        <dbReference type="Proteomes" id="UP000886842"/>
    </source>
</evidence>
<dbReference type="InterPro" id="IPR004147">
    <property type="entry name" value="ABC1_dom"/>
</dbReference>
<keyword evidence="6" id="KW-0418">Kinase</keyword>
<keyword evidence="3" id="KW-0547">Nucleotide-binding</keyword>
<evidence type="ECO:0000256" key="2">
    <source>
        <dbReference type="ARBA" id="ARBA00022679"/>
    </source>
</evidence>
<comment type="similarity">
    <text evidence="1">Belongs to the protein kinase superfamily. ADCK protein kinase family.</text>
</comment>
<reference evidence="6" key="1">
    <citation type="submission" date="2020-10" db="EMBL/GenBank/DDBJ databases">
        <authorList>
            <person name="Gilroy R."/>
        </authorList>
    </citation>
    <scope>NUCLEOTIDE SEQUENCE</scope>
    <source>
        <strain evidence="6">ChiGjej1B1-24693</strain>
    </source>
</reference>
<protein>
    <submittedName>
        <fullName evidence="6">AarF/ABC1/UbiB kinase family protein</fullName>
    </submittedName>
</protein>
<evidence type="ECO:0000256" key="1">
    <source>
        <dbReference type="ARBA" id="ARBA00009670"/>
    </source>
</evidence>
<keyword evidence="4" id="KW-0067">ATP-binding</keyword>
<dbReference type="AlphaFoldDB" id="A0A9D1GWW0"/>
<comment type="caution">
    <text evidence="6">The sequence shown here is derived from an EMBL/GenBank/DDBJ whole genome shotgun (WGS) entry which is preliminary data.</text>
</comment>
<dbReference type="GO" id="GO:0005524">
    <property type="term" value="F:ATP binding"/>
    <property type="evidence" value="ECO:0007669"/>
    <property type="project" value="UniProtKB-KW"/>
</dbReference>
<feature type="domain" description="ABC1 atypical kinase-like" evidence="5">
    <location>
        <begin position="94"/>
        <end position="331"/>
    </location>
</feature>
<evidence type="ECO:0000256" key="4">
    <source>
        <dbReference type="ARBA" id="ARBA00022840"/>
    </source>
</evidence>
<name>A0A9D1GWW0_9ACTN</name>
<dbReference type="GO" id="GO:0016301">
    <property type="term" value="F:kinase activity"/>
    <property type="evidence" value="ECO:0007669"/>
    <property type="project" value="UniProtKB-KW"/>
</dbReference>
<accession>A0A9D1GWW0</accession>
<dbReference type="SUPFAM" id="SSF56112">
    <property type="entry name" value="Protein kinase-like (PK-like)"/>
    <property type="match status" value="1"/>
</dbReference>
<dbReference type="InterPro" id="IPR034646">
    <property type="entry name" value="ADCK3_dom"/>
</dbReference>
<dbReference type="PANTHER" id="PTHR43851:SF3">
    <property type="entry name" value="COENZYME Q8"/>
    <property type="match status" value="1"/>
</dbReference>
<proteinExistence type="inferred from homology"/>
<evidence type="ECO:0000259" key="5">
    <source>
        <dbReference type="Pfam" id="PF03109"/>
    </source>
</evidence>
<evidence type="ECO:0000313" key="6">
    <source>
        <dbReference type="EMBL" id="HIT74110.1"/>
    </source>
</evidence>
<gene>
    <name evidence="6" type="ORF">IAA98_00820</name>
</gene>
<dbReference type="EMBL" id="DVLP01000025">
    <property type="protein sequence ID" value="HIT74110.1"/>
    <property type="molecule type" value="Genomic_DNA"/>
</dbReference>
<sequence length="442" mass="48105">MADDPVPGRWTRSSRLLRLPLGAAARATGSLGRRLTGTDSEEATARARQRAAEQMFTVLGELKGGAMKFGQAMSLFEAALPEDIAGPYREQLRRLQDQAPPMPLSRVHSVLTHELGPDWRDLFTDFGSRPAAAASIGQVHRATWRATGEPVAVKVQYPGADVAIRHDLTQLGRLARLAQPLTGSIEVGPLMTELAERITEEVDYRIEAANQTRAAEAFADSDEFVVPRVLTHTPRVIVSDWVEGDSLITATEMADRERNRVGLAYVRFLFSGPRTAGLLHGDPHPGNFRLLPDGRLGVVDFGLVSRLPDGLPSAIGRLLSIAIAGDSDEVAAGLRDEGFIGPDVPADDLLDFLGPFIEPARSSSFHFHRSWMQSEFARIRRASGRGEIATRINLPPDYLLIHRVWLGGLAVLAQLDVHADFASVLRESLPGFTPPPNLAHSG</sequence>